<dbReference type="InParanoid" id="F4X2M1"/>
<dbReference type="EMBL" id="GL888585">
    <property type="protein sequence ID" value="EGI59302.1"/>
    <property type="molecule type" value="Genomic_DNA"/>
</dbReference>
<reference evidence="3" key="1">
    <citation type="submission" date="2011-02" db="EMBL/GenBank/DDBJ databases">
        <title>The genome of the leaf-cutting ant Acromyrmex echinatior suggests key adaptations to social evolution and fungus farming.</title>
        <authorList>
            <person name="Nygaard S."/>
            <person name="Zhang G."/>
        </authorList>
    </citation>
    <scope>NUCLEOTIDE SEQUENCE</scope>
</reference>
<feature type="compositionally biased region" description="Low complexity" evidence="1">
    <location>
        <begin position="60"/>
        <end position="72"/>
    </location>
</feature>
<sequence length="78" mass="8808">MIRVLVMLEVLAEGQAIVEEKKGEEEDPSDLISFEVVNILGGRRRFVLILDWRAAYFRGSSSSESERSSVSSHRSHKS</sequence>
<name>F4X2M1_ACREC</name>
<feature type="region of interest" description="Disordered" evidence="1">
    <location>
        <begin position="59"/>
        <end position="78"/>
    </location>
</feature>
<keyword evidence="4" id="KW-1185">Reference proteome</keyword>
<evidence type="ECO:0000313" key="4">
    <source>
        <dbReference type="Proteomes" id="UP000007755"/>
    </source>
</evidence>
<feature type="signal peptide" evidence="2">
    <location>
        <begin position="1"/>
        <end position="16"/>
    </location>
</feature>
<keyword evidence="2" id="KW-0732">Signal</keyword>
<evidence type="ECO:0000256" key="2">
    <source>
        <dbReference type="SAM" id="SignalP"/>
    </source>
</evidence>
<evidence type="ECO:0000313" key="3">
    <source>
        <dbReference type="EMBL" id="EGI59302.1"/>
    </source>
</evidence>
<feature type="chain" id="PRO_5003319214" evidence="2">
    <location>
        <begin position="17"/>
        <end position="78"/>
    </location>
</feature>
<evidence type="ECO:0000256" key="1">
    <source>
        <dbReference type="SAM" id="MobiDB-lite"/>
    </source>
</evidence>
<organism evidence="4">
    <name type="scientific">Acromyrmex echinatior</name>
    <name type="common">Panamanian leafcutter ant</name>
    <name type="synonym">Acromyrmex octospinosus echinatior</name>
    <dbReference type="NCBI Taxonomy" id="103372"/>
    <lineage>
        <taxon>Eukaryota</taxon>
        <taxon>Metazoa</taxon>
        <taxon>Ecdysozoa</taxon>
        <taxon>Arthropoda</taxon>
        <taxon>Hexapoda</taxon>
        <taxon>Insecta</taxon>
        <taxon>Pterygota</taxon>
        <taxon>Neoptera</taxon>
        <taxon>Endopterygota</taxon>
        <taxon>Hymenoptera</taxon>
        <taxon>Apocrita</taxon>
        <taxon>Aculeata</taxon>
        <taxon>Formicoidea</taxon>
        <taxon>Formicidae</taxon>
        <taxon>Myrmicinae</taxon>
        <taxon>Acromyrmex</taxon>
    </lineage>
</organism>
<gene>
    <name evidence="3" type="ORF">G5I_12551</name>
</gene>
<accession>F4X2M1</accession>
<protein>
    <submittedName>
        <fullName evidence="3">Uncharacterized protein</fullName>
    </submittedName>
</protein>
<proteinExistence type="predicted"/>
<dbReference type="AlphaFoldDB" id="F4X2M1"/>
<dbReference type="Proteomes" id="UP000007755">
    <property type="component" value="Unassembled WGS sequence"/>
</dbReference>